<proteinExistence type="predicted"/>
<dbReference type="InterPro" id="IPR036188">
    <property type="entry name" value="FAD/NAD-bd_sf"/>
</dbReference>
<dbReference type="PRINTS" id="PR00411">
    <property type="entry name" value="PNDRDTASEI"/>
</dbReference>
<dbReference type="Pfam" id="PF07992">
    <property type="entry name" value="Pyr_redox_2"/>
    <property type="match status" value="1"/>
</dbReference>
<reference evidence="3 4" key="1">
    <citation type="journal article" date="2024" name="IMA Fungus">
        <title>IMA Genome - F19 : A genome assembly and annotation guide to empower mycologists, including annotated draft genome sequences of Ceratocystis pirilliformis, Diaporthe australafricana, Fusarium ophioides, Paecilomyces lecythidis, and Sporothrix stenoceras.</title>
        <authorList>
            <person name="Aylward J."/>
            <person name="Wilson A.M."/>
            <person name="Visagie C.M."/>
            <person name="Spraker J."/>
            <person name="Barnes I."/>
            <person name="Buitendag C."/>
            <person name="Ceriani C."/>
            <person name="Del Mar Angel L."/>
            <person name="du Plessis D."/>
            <person name="Fuchs T."/>
            <person name="Gasser K."/>
            <person name="Kramer D."/>
            <person name="Li W."/>
            <person name="Munsamy K."/>
            <person name="Piso A."/>
            <person name="Price J.L."/>
            <person name="Sonnekus B."/>
            <person name="Thomas C."/>
            <person name="van der Nest A."/>
            <person name="van Dijk A."/>
            <person name="van Heerden A."/>
            <person name="van Vuuren N."/>
            <person name="Yilmaz N."/>
            <person name="Duong T.A."/>
            <person name="van der Merwe N.A."/>
            <person name="Wingfield M.J."/>
            <person name="Wingfield B.D."/>
        </authorList>
    </citation>
    <scope>NUCLEOTIDE SEQUENCE [LARGE SCALE GENOMIC DNA]</scope>
    <source>
        <strain evidence="3 4">CMW 18300</strain>
    </source>
</reference>
<name>A0ABR3WER4_9PEZI</name>
<evidence type="ECO:0000313" key="3">
    <source>
        <dbReference type="EMBL" id="KAL1860247.1"/>
    </source>
</evidence>
<dbReference type="EMBL" id="JAWRVE010000094">
    <property type="protein sequence ID" value="KAL1860247.1"/>
    <property type="molecule type" value="Genomic_DNA"/>
</dbReference>
<feature type="region of interest" description="Disordered" evidence="1">
    <location>
        <begin position="232"/>
        <end position="254"/>
    </location>
</feature>
<organism evidence="3 4">
    <name type="scientific">Diaporthe australafricana</name>
    <dbReference type="NCBI Taxonomy" id="127596"/>
    <lineage>
        <taxon>Eukaryota</taxon>
        <taxon>Fungi</taxon>
        <taxon>Dikarya</taxon>
        <taxon>Ascomycota</taxon>
        <taxon>Pezizomycotina</taxon>
        <taxon>Sordariomycetes</taxon>
        <taxon>Sordariomycetidae</taxon>
        <taxon>Diaporthales</taxon>
        <taxon>Diaporthaceae</taxon>
        <taxon>Diaporthe</taxon>
    </lineage>
</organism>
<dbReference type="Proteomes" id="UP001583177">
    <property type="component" value="Unassembled WGS sequence"/>
</dbReference>
<gene>
    <name evidence="3" type="ORF">Daus18300_009301</name>
</gene>
<protein>
    <recommendedName>
        <fullName evidence="2">FAD/NAD(P)-binding domain-containing protein</fullName>
    </recommendedName>
</protein>
<keyword evidence="4" id="KW-1185">Reference proteome</keyword>
<dbReference type="PRINTS" id="PR00368">
    <property type="entry name" value="FADPNR"/>
</dbReference>
<accession>A0ABR3WER4</accession>
<dbReference type="PANTHER" id="PTHR43735:SF25">
    <property type="entry name" value="NAD(P)H DEHYDROGENASE 3"/>
    <property type="match status" value="1"/>
</dbReference>
<sequence>MTSHKSHEIVLLGGNFGGVSAAHYLLRHTIPSLQQLDKSTALHITLVTPNTRAYFKIASPRSAIQPKLLAESELWRPLSEAFKQYPADQIKVVQATAVALDPSKRTVTVEPTSAGETEQTILYDSLVISTGTTSPSPLWTLHRDENRTSEAFKSVQASLSTAKTVLIAGGGPVGVETAGEIASSHPEAKITLLSGGHRLLQRVKPATGAKAQAQLEQNFGVTVIHDVRAEPNVVSSPNSDEEAGKTTIPLSDGSTHTTDLFIDATGGAPNSEFLPQEWLDETKRVITRDAYFRVRGSGGDGDANADGVYVLGDIVAGSANTAMELDAMVPVVCSSIGVDIAAQHGQAAEGTQAPKPGFLGTLLSFLPGAGSNTLSQKEFKPMKDTIMVPIGPDGGVGQLFGWQVPGWFVKMAKGKSFLIQMMGPMISGDKWKA</sequence>
<evidence type="ECO:0000256" key="1">
    <source>
        <dbReference type="SAM" id="MobiDB-lite"/>
    </source>
</evidence>
<evidence type="ECO:0000313" key="4">
    <source>
        <dbReference type="Proteomes" id="UP001583177"/>
    </source>
</evidence>
<dbReference type="Gene3D" id="3.50.50.100">
    <property type="match status" value="1"/>
</dbReference>
<dbReference type="PANTHER" id="PTHR43735">
    <property type="entry name" value="APOPTOSIS-INDUCING FACTOR 1"/>
    <property type="match status" value="1"/>
</dbReference>
<dbReference type="SUPFAM" id="SSF51905">
    <property type="entry name" value="FAD/NAD(P)-binding domain"/>
    <property type="match status" value="1"/>
</dbReference>
<comment type="caution">
    <text evidence="3">The sequence shown here is derived from an EMBL/GenBank/DDBJ whole genome shotgun (WGS) entry which is preliminary data.</text>
</comment>
<dbReference type="InterPro" id="IPR023753">
    <property type="entry name" value="FAD/NAD-binding_dom"/>
</dbReference>
<evidence type="ECO:0000259" key="2">
    <source>
        <dbReference type="Pfam" id="PF07992"/>
    </source>
</evidence>
<feature type="domain" description="FAD/NAD(P)-binding" evidence="2">
    <location>
        <begin position="8"/>
        <end position="318"/>
    </location>
</feature>